<organism evidence="2 3">
    <name type="scientific">Bailinhaonella thermotolerans</name>
    <dbReference type="NCBI Taxonomy" id="1070861"/>
    <lineage>
        <taxon>Bacteria</taxon>
        <taxon>Bacillati</taxon>
        <taxon>Actinomycetota</taxon>
        <taxon>Actinomycetes</taxon>
        <taxon>Streptosporangiales</taxon>
        <taxon>Streptosporangiaceae</taxon>
        <taxon>Bailinhaonella</taxon>
    </lineage>
</organism>
<dbReference type="AlphaFoldDB" id="A0A3A4AYI5"/>
<protein>
    <recommendedName>
        <fullName evidence="1">DUF6879 domain-containing protein</fullName>
    </recommendedName>
</protein>
<proteinExistence type="predicted"/>
<evidence type="ECO:0000259" key="1">
    <source>
        <dbReference type="Pfam" id="PF21806"/>
    </source>
</evidence>
<feature type="domain" description="DUF6879" evidence="1">
    <location>
        <begin position="8"/>
        <end position="170"/>
    </location>
</feature>
<accession>A0A3A4AYI5</accession>
<dbReference type="OrthoDB" id="4562627at2"/>
<gene>
    <name evidence="2" type="ORF">D5H75_13680</name>
</gene>
<comment type="caution">
    <text evidence="2">The sequence shown here is derived from an EMBL/GenBank/DDBJ whole genome shotgun (WGS) entry which is preliminary data.</text>
</comment>
<name>A0A3A4AYI5_9ACTN</name>
<dbReference type="Proteomes" id="UP000265768">
    <property type="component" value="Unassembled WGS sequence"/>
</dbReference>
<evidence type="ECO:0000313" key="2">
    <source>
        <dbReference type="EMBL" id="RJL32566.1"/>
    </source>
</evidence>
<evidence type="ECO:0000313" key="3">
    <source>
        <dbReference type="Proteomes" id="UP000265768"/>
    </source>
</evidence>
<dbReference type="Pfam" id="PF21806">
    <property type="entry name" value="DUF6879"/>
    <property type="match status" value="1"/>
</dbReference>
<keyword evidence="3" id="KW-1185">Reference proteome</keyword>
<reference evidence="2 3" key="1">
    <citation type="submission" date="2018-09" db="EMBL/GenBank/DDBJ databases">
        <title>YIM 75507 draft genome.</title>
        <authorList>
            <person name="Tang S."/>
            <person name="Feng Y."/>
        </authorList>
    </citation>
    <scope>NUCLEOTIDE SEQUENCE [LARGE SCALE GENOMIC DNA]</scope>
    <source>
        <strain evidence="2 3">YIM 75507</strain>
    </source>
</reference>
<dbReference type="RefSeq" id="WP_119926815.1">
    <property type="nucleotide sequence ID" value="NZ_QZEY01000004.1"/>
</dbReference>
<dbReference type="EMBL" id="QZEY01000004">
    <property type="protein sequence ID" value="RJL32566.1"/>
    <property type="molecule type" value="Genomic_DNA"/>
</dbReference>
<dbReference type="InterPro" id="IPR049244">
    <property type="entry name" value="DUF6879"/>
</dbReference>
<sequence length="172" mass="19741">MELISPKERADLVNGVSREALHVEMRDNYGIDAELFANWQAGDREEVPRVLKPWCDRVRAGVSAGKTYRRICVVSEPLSAYQRWCFEATNGLKVEAGEDLRWVPRRLTSTLRLPGNDFWLLDGETVVFNVFDGEDKRAEIQLCRDPAIVKYCADAFSALWELAVPHRDYRPL</sequence>